<proteinExistence type="predicted"/>
<gene>
    <name evidence="1" type="ORF">AMEX_G13746</name>
</gene>
<accession>A0A8T2LTQ3</accession>
<evidence type="ECO:0000313" key="1">
    <source>
        <dbReference type="EMBL" id="KAG9272726.1"/>
    </source>
</evidence>
<reference evidence="1 2" key="1">
    <citation type="submission" date="2021-07" db="EMBL/GenBank/DDBJ databases">
        <authorList>
            <person name="Imarazene B."/>
            <person name="Zahm M."/>
            <person name="Klopp C."/>
            <person name="Cabau C."/>
            <person name="Beille S."/>
            <person name="Jouanno E."/>
            <person name="Castinel A."/>
            <person name="Lluch J."/>
            <person name="Gil L."/>
            <person name="Kuchtly C."/>
            <person name="Lopez Roques C."/>
            <person name="Donnadieu C."/>
            <person name="Parrinello H."/>
            <person name="Journot L."/>
            <person name="Du K."/>
            <person name="Schartl M."/>
            <person name="Retaux S."/>
            <person name="Guiguen Y."/>
        </authorList>
    </citation>
    <scope>NUCLEOTIDE SEQUENCE [LARGE SCALE GENOMIC DNA]</scope>
    <source>
        <strain evidence="1">Pach_M1</strain>
        <tissue evidence="1">Testis</tissue>
    </source>
</reference>
<sequence>MTAGKSKHSATLDLDYILMQLDSISETLDLVEVKTQMLQCNLTVSFTHPENPACLVERTQHSRLQLKKWNK</sequence>
<dbReference type="AlphaFoldDB" id="A0A8T2LTQ3"/>
<comment type="caution">
    <text evidence="1">The sequence shown here is derived from an EMBL/GenBank/DDBJ whole genome shotgun (WGS) entry which is preliminary data.</text>
</comment>
<evidence type="ECO:0000313" key="2">
    <source>
        <dbReference type="Proteomes" id="UP000752171"/>
    </source>
</evidence>
<protein>
    <submittedName>
        <fullName evidence="1">Uncharacterized protein</fullName>
    </submittedName>
</protein>
<organism evidence="1 2">
    <name type="scientific">Astyanax mexicanus</name>
    <name type="common">Blind cave fish</name>
    <name type="synonym">Astyanax fasciatus mexicanus</name>
    <dbReference type="NCBI Taxonomy" id="7994"/>
    <lineage>
        <taxon>Eukaryota</taxon>
        <taxon>Metazoa</taxon>
        <taxon>Chordata</taxon>
        <taxon>Craniata</taxon>
        <taxon>Vertebrata</taxon>
        <taxon>Euteleostomi</taxon>
        <taxon>Actinopterygii</taxon>
        <taxon>Neopterygii</taxon>
        <taxon>Teleostei</taxon>
        <taxon>Ostariophysi</taxon>
        <taxon>Characiformes</taxon>
        <taxon>Characoidei</taxon>
        <taxon>Acestrorhamphidae</taxon>
        <taxon>Acestrorhamphinae</taxon>
        <taxon>Astyanax</taxon>
    </lineage>
</organism>
<dbReference type="EMBL" id="JAICCE010000010">
    <property type="protein sequence ID" value="KAG9272726.1"/>
    <property type="molecule type" value="Genomic_DNA"/>
</dbReference>
<name>A0A8T2LTQ3_ASTMX</name>
<dbReference type="Proteomes" id="UP000752171">
    <property type="component" value="Unassembled WGS sequence"/>
</dbReference>